<keyword evidence="2" id="KW-0646">Protease inhibitor</keyword>
<evidence type="ECO:0000313" key="3">
    <source>
        <dbReference type="Proteomes" id="UP000647017"/>
    </source>
</evidence>
<keyword evidence="2" id="KW-0722">Serine protease inhibitor</keyword>
<reference evidence="2 3" key="1">
    <citation type="submission" date="2021-01" db="EMBL/GenBank/DDBJ databases">
        <title>Whole genome shotgun sequence of Verrucosispora andamanensis NBRC 109075.</title>
        <authorList>
            <person name="Komaki H."/>
            <person name="Tamura T."/>
        </authorList>
    </citation>
    <scope>NUCLEOTIDE SEQUENCE [LARGE SCALE GENOMIC DNA]</scope>
    <source>
        <strain evidence="2 3">NBRC 109075</strain>
    </source>
</reference>
<dbReference type="GO" id="GO:0004867">
    <property type="term" value="F:serine-type endopeptidase inhibitor activity"/>
    <property type="evidence" value="ECO:0007669"/>
    <property type="project" value="UniProtKB-KW"/>
</dbReference>
<keyword evidence="3" id="KW-1185">Reference proteome</keyword>
<dbReference type="PANTHER" id="PTHR36222">
    <property type="entry name" value="SERINE PROTEASE INHIBITOR RV3364C"/>
    <property type="match status" value="1"/>
</dbReference>
<dbReference type="InterPro" id="IPR053141">
    <property type="entry name" value="Mycobact_SerProt_Inhib_Rv3364c"/>
</dbReference>
<comment type="caution">
    <text evidence="2">The sequence shown here is derived from an EMBL/GenBank/DDBJ whole genome shotgun (WGS) entry which is preliminary data.</text>
</comment>
<gene>
    <name evidence="2" type="ORF">Van01_23540</name>
</gene>
<dbReference type="Proteomes" id="UP000647017">
    <property type="component" value="Unassembled WGS sequence"/>
</dbReference>
<dbReference type="Pfam" id="PF03259">
    <property type="entry name" value="Robl_LC7"/>
    <property type="match status" value="1"/>
</dbReference>
<organism evidence="2 3">
    <name type="scientific">Micromonospora andamanensis</name>
    <dbReference type="NCBI Taxonomy" id="1287068"/>
    <lineage>
        <taxon>Bacteria</taxon>
        <taxon>Bacillati</taxon>
        <taxon>Actinomycetota</taxon>
        <taxon>Actinomycetes</taxon>
        <taxon>Micromonosporales</taxon>
        <taxon>Micromonosporaceae</taxon>
        <taxon>Micromonospora</taxon>
    </lineage>
</organism>
<dbReference type="SUPFAM" id="SSF103196">
    <property type="entry name" value="Roadblock/LC7 domain"/>
    <property type="match status" value="1"/>
</dbReference>
<evidence type="ECO:0000259" key="1">
    <source>
        <dbReference type="SMART" id="SM00960"/>
    </source>
</evidence>
<evidence type="ECO:0000313" key="2">
    <source>
        <dbReference type="EMBL" id="GIJ09140.1"/>
    </source>
</evidence>
<proteinExistence type="predicted"/>
<protein>
    <submittedName>
        <fullName evidence="2">Serine protease inhibitor</fullName>
    </submittedName>
</protein>
<accession>A0ABQ4HU46</accession>
<dbReference type="SMART" id="SM00960">
    <property type="entry name" value="Robl_LC7"/>
    <property type="match status" value="1"/>
</dbReference>
<dbReference type="PANTHER" id="PTHR36222:SF1">
    <property type="entry name" value="SERINE PROTEASE INHIBITOR RV3364C"/>
    <property type="match status" value="1"/>
</dbReference>
<dbReference type="EMBL" id="BOOZ01000011">
    <property type="protein sequence ID" value="GIJ09140.1"/>
    <property type="molecule type" value="Genomic_DNA"/>
</dbReference>
<dbReference type="Gene3D" id="3.30.450.30">
    <property type="entry name" value="Dynein light chain 2a, cytoplasmic"/>
    <property type="match status" value="1"/>
</dbReference>
<dbReference type="InterPro" id="IPR004942">
    <property type="entry name" value="Roadblock/LAMTOR2_dom"/>
</dbReference>
<feature type="domain" description="Roadblock/LAMTOR2" evidence="1">
    <location>
        <begin position="10"/>
        <end position="100"/>
    </location>
</feature>
<sequence length="141" mass="14408">MMPTGSPDLDWLLANFAEQVPDVSHALAVSGDGLRLAASPHLSTDQADQLAAVISGLASLTVGAARLMSAGRVRQQIVDMDGGVMLVMSVGDRALLGVLAAAGCDLGQVGYETATLVQRVAEALEPAARTWADHHPGGVPA</sequence>
<name>A0ABQ4HU46_9ACTN</name>
<dbReference type="RefSeq" id="WP_239099008.1">
    <property type="nucleotide sequence ID" value="NZ_BOOZ01000011.1"/>
</dbReference>